<evidence type="ECO:0000313" key="3">
    <source>
        <dbReference type="Proteomes" id="UP001338125"/>
    </source>
</evidence>
<name>A0ABR0SJQ8_9HYPO</name>
<keyword evidence="3" id="KW-1185">Reference proteome</keyword>
<dbReference type="Proteomes" id="UP001338125">
    <property type="component" value="Unassembled WGS sequence"/>
</dbReference>
<protein>
    <submittedName>
        <fullName evidence="2">Uncharacterized protein</fullName>
    </submittedName>
</protein>
<keyword evidence="1" id="KW-0175">Coiled coil</keyword>
<dbReference type="PANTHER" id="PTHR40619">
    <property type="entry name" value="FUNGAL STAND N-TERMINAL GOODBYE DOMAIN-CONTAINING PROTEIN"/>
    <property type="match status" value="1"/>
</dbReference>
<evidence type="ECO:0000256" key="1">
    <source>
        <dbReference type="SAM" id="Coils"/>
    </source>
</evidence>
<proteinExistence type="predicted"/>
<gene>
    <name evidence="2" type="ORF">PT974_05351</name>
</gene>
<accession>A0ABR0SJQ8</accession>
<organism evidence="2 3">
    <name type="scientific">Cladobotryum mycophilum</name>
    <dbReference type="NCBI Taxonomy" id="491253"/>
    <lineage>
        <taxon>Eukaryota</taxon>
        <taxon>Fungi</taxon>
        <taxon>Dikarya</taxon>
        <taxon>Ascomycota</taxon>
        <taxon>Pezizomycotina</taxon>
        <taxon>Sordariomycetes</taxon>
        <taxon>Hypocreomycetidae</taxon>
        <taxon>Hypocreales</taxon>
        <taxon>Hypocreaceae</taxon>
        <taxon>Cladobotryum</taxon>
    </lineage>
</organism>
<dbReference type="PANTHER" id="PTHR40619:SF3">
    <property type="entry name" value="FUNGAL STAND N-TERMINAL GOODBYE DOMAIN-CONTAINING PROTEIN"/>
    <property type="match status" value="1"/>
</dbReference>
<dbReference type="EMBL" id="JAVFKD010000012">
    <property type="protein sequence ID" value="KAK5991956.1"/>
    <property type="molecule type" value="Genomic_DNA"/>
</dbReference>
<feature type="coiled-coil region" evidence="1">
    <location>
        <begin position="263"/>
        <end position="297"/>
    </location>
</feature>
<sequence length="594" mass="67301">MSIRQNSSSAIQDFSTLPENAVPAPRPTWTDINALTFWNTLFPIALTKFLTTSQEPCGRSKTAYSIRENGKTWDGVYDVLERARSKYEQQGKIGGLRRKAADSIAPIAEGAKIASHVVPSNPYSTPILGAVSILLDRAETNDWRIRRSYLNIFRYRVFLGNFPGDNNISNASVDLTVTILLAIERAIGFFITNDFIRGFKAVGMGDSYEKDLLESLGSIKTKSRALLEEATKSQMHKFDKHSQTMQKGQQQILKRQTEQTDTLNSVYALLRDHEKQKEEARKEMQRINWELERSRHTITSLTIQNETLRSISPIQHSMWPPPPHGQPAVYTWLLSQETLRWVVKSPDIDLADMSFINDRRGLLSTRHRAQTEQVVNLQLFRNWIVSPTSTKLMIQWNSQPPKTVAGISPLSVFCTTITQGFRTSEHILSLVWFCGRHIDKYEAGEQVGGHSMLASLIDQLLQQHTFDTRPLCNDFNLTSLQQSEYDELIRLLDWLVRQFSNDITLFIVVDDVVLFERDEHWDQSAPVLSKLLSLVNDTTLPAVIKVLFTSTPGSDIVRAAFEQGDLILEVGRLPDLGSASSDERVARELGDALR</sequence>
<evidence type="ECO:0000313" key="2">
    <source>
        <dbReference type="EMBL" id="KAK5991956.1"/>
    </source>
</evidence>
<comment type="caution">
    <text evidence="2">The sequence shown here is derived from an EMBL/GenBank/DDBJ whole genome shotgun (WGS) entry which is preliminary data.</text>
</comment>
<reference evidence="2 3" key="1">
    <citation type="submission" date="2024-01" db="EMBL/GenBank/DDBJ databases">
        <title>Complete genome of Cladobotryum mycophilum ATHUM6906.</title>
        <authorList>
            <person name="Christinaki A.C."/>
            <person name="Myridakis A.I."/>
            <person name="Kouvelis V.N."/>
        </authorList>
    </citation>
    <scope>NUCLEOTIDE SEQUENCE [LARGE SCALE GENOMIC DNA]</scope>
    <source>
        <strain evidence="2 3">ATHUM6906</strain>
    </source>
</reference>